<dbReference type="Proteomes" id="UP001500689">
    <property type="component" value="Unassembled WGS sequence"/>
</dbReference>
<evidence type="ECO:0000313" key="2">
    <source>
        <dbReference type="Proteomes" id="UP001500689"/>
    </source>
</evidence>
<evidence type="ECO:0008006" key="3">
    <source>
        <dbReference type="Google" id="ProtNLM"/>
    </source>
</evidence>
<dbReference type="RefSeq" id="WP_344867142.1">
    <property type="nucleotide sequence ID" value="NZ_BAAAZN010000018.1"/>
</dbReference>
<accession>A0ABP6XXH3</accession>
<organism evidence="1 2">
    <name type="scientific">Amycolatopsis ultiminotia</name>
    <dbReference type="NCBI Taxonomy" id="543629"/>
    <lineage>
        <taxon>Bacteria</taxon>
        <taxon>Bacillati</taxon>
        <taxon>Actinomycetota</taxon>
        <taxon>Actinomycetes</taxon>
        <taxon>Pseudonocardiales</taxon>
        <taxon>Pseudonocardiaceae</taxon>
        <taxon>Amycolatopsis</taxon>
    </lineage>
</organism>
<dbReference type="EMBL" id="BAAAZN010000018">
    <property type="protein sequence ID" value="GAA3573393.1"/>
    <property type="molecule type" value="Genomic_DNA"/>
</dbReference>
<keyword evidence="2" id="KW-1185">Reference proteome</keyword>
<proteinExistence type="predicted"/>
<evidence type="ECO:0000313" key="1">
    <source>
        <dbReference type="EMBL" id="GAA3573393.1"/>
    </source>
</evidence>
<gene>
    <name evidence="1" type="ORF">GCM10022222_67160</name>
</gene>
<comment type="caution">
    <text evidence="1">The sequence shown here is derived from an EMBL/GenBank/DDBJ whole genome shotgun (WGS) entry which is preliminary data.</text>
</comment>
<sequence>MHPESENASAGASGQAALTPDEQAELAWLRAENSLLRAEKDLLLKAAAGFAADAGALRAARPSEPKPR</sequence>
<reference evidence="2" key="1">
    <citation type="journal article" date="2019" name="Int. J. Syst. Evol. Microbiol.">
        <title>The Global Catalogue of Microorganisms (GCM) 10K type strain sequencing project: providing services to taxonomists for standard genome sequencing and annotation.</title>
        <authorList>
            <consortium name="The Broad Institute Genomics Platform"/>
            <consortium name="The Broad Institute Genome Sequencing Center for Infectious Disease"/>
            <person name="Wu L."/>
            <person name="Ma J."/>
        </authorList>
    </citation>
    <scope>NUCLEOTIDE SEQUENCE [LARGE SCALE GENOMIC DNA]</scope>
    <source>
        <strain evidence="2">JCM 16898</strain>
    </source>
</reference>
<protein>
    <recommendedName>
        <fullName evidence="3">Transposase</fullName>
    </recommendedName>
</protein>
<name>A0ABP6XXH3_9PSEU</name>